<reference evidence="1 2" key="1">
    <citation type="submission" date="2019-05" db="EMBL/GenBank/DDBJ databases">
        <title>Psychrobacillus vulpis sp. nov., a new species isolated from feces of a red fox that inhabits in The Tablas de Daimiel Natural Park, Albacete, Spain.</title>
        <authorList>
            <person name="Rodriguez M."/>
            <person name="Reina J.C."/>
            <person name="Bejar V."/>
            <person name="Llamas I."/>
        </authorList>
    </citation>
    <scope>NUCLEOTIDE SEQUENCE [LARGE SCALE GENOMIC DNA]</scope>
    <source>
        <strain evidence="1 2">NEAU-3TGS17</strain>
    </source>
</reference>
<protein>
    <submittedName>
        <fullName evidence="1">Uncharacterized protein</fullName>
    </submittedName>
</protein>
<dbReference type="OrthoDB" id="2456601at2"/>
<proteinExistence type="predicted"/>
<name>A0A544TEC8_9BACI</name>
<sequence>MNIYNDPLIYIKGPPVFHLPPREKVDIQMEEQVIEKEQEPVRVQDESTSIYELRTSMNDKTLAIFEKLKFLAKPFQRKVYRPLVFHFEDGSLLQGEVEKVEDGRVTFFVGAGELMTYPVEQVERIIWRGVEMK</sequence>
<dbReference type="EMBL" id="VDGH01000002">
    <property type="protein sequence ID" value="TQR15805.1"/>
    <property type="molecule type" value="Genomic_DNA"/>
</dbReference>
<organism evidence="1 2">
    <name type="scientific">Psychrobacillus lasiicapitis</name>
    <dbReference type="NCBI Taxonomy" id="1636719"/>
    <lineage>
        <taxon>Bacteria</taxon>
        <taxon>Bacillati</taxon>
        <taxon>Bacillota</taxon>
        <taxon>Bacilli</taxon>
        <taxon>Bacillales</taxon>
        <taxon>Bacillaceae</taxon>
        <taxon>Psychrobacillus</taxon>
    </lineage>
</organism>
<gene>
    <name evidence="1" type="ORF">FG382_03605</name>
</gene>
<evidence type="ECO:0000313" key="2">
    <source>
        <dbReference type="Proteomes" id="UP000317316"/>
    </source>
</evidence>
<dbReference type="Proteomes" id="UP000317316">
    <property type="component" value="Unassembled WGS sequence"/>
</dbReference>
<comment type="caution">
    <text evidence="1">The sequence shown here is derived from an EMBL/GenBank/DDBJ whole genome shotgun (WGS) entry which is preliminary data.</text>
</comment>
<accession>A0A544TEC8</accession>
<keyword evidence="2" id="KW-1185">Reference proteome</keyword>
<dbReference type="AlphaFoldDB" id="A0A544TEC8"/>
<dbReference type="RefSeq" id="WP_142537528.1">
    <property type="nucleotide sequence ID" value="NZ_BMIE01000001.1"/>
</dbReference>
<evidence type="ECO:0000313" key="1">
    <source>
        <dbReference type="EMBL" id="TQR15805.1"/>
    </source>
</evidence>